<sequence>MCNQHNLEIFDPHRYKDRECRTKGKYHKLACPEVQNMRPADPSPPTIHCINITLDERYLLYEADNCPHLLWPWGDAITLLVLVDNDTVKKKLKEQKARKLPIESQMIEEIKDTGYILLRPGMAILLQIVKTIQDKGLDADTGNDNLQGWVTDKKRRLGDDSISDDLMERMARIMEDISGLADERSDSPPSRKNVYTGGIAFEWHLYTRNAQPFNSQGKGCYSIGYTVEKQAALMHPSKNMQYNPVIRMDDNIRIGLLNVATEYSRNGSKGPYRSNGTLRTGTQSSTSRTRQEPSILDGMSSQHVAPASK</sequence>
<dbReference type="EMBL" id="KB469299">
    <property type="protein sequence ID" value="EPQ57412.1"/>
    <property type="molecule type" value="Genomic_DNA"/>
</dbReference>
<dbReference type="GeneID" id="19309387"/>
<evidence type="ECO:0000313" key="2">
    <source>
        <dbReference type="EMBL" id="EPQ57412.1"/>
    </source>
</evidence>
<reference evidence="2 3" key="1">
    <citation type="journal article" date="2012" name="Science">
        <title>The Paleozoic origin of enzymatic lignin decomposition reconstructed from 31 fungal genomes.</title>
        <authorList>
            <person name="Floudas D."/>
            <person name="Binder M."/>
            <person name="Riley R."/>
            <person name="Barry K."/>
            <person name="Blanchette R.A."/>
            <person name="Henrissat B."/>
            <person name="Martinez A.T."/>
            <person name="Otillar R."/>
            <person name="Spatafora J.W."/>
            <person name="Yadav J.S."/>
            <person name="Aerts A."/>
            <person name="Benoit I."/>
            <person name="Boyd A."/>
            <person name="Carlson A."/>
            <person name="Copeland A."/>
            <person name="Coutinho P.M."/>
            <person name="de Vries R.P."/>
            <person name="Ferreira P."/>
            <person name="Findley K."/>
            <person name="Foster B."/>
            <person name="Gaskell J."/>
            <person name="Glotzer D."/>
            <person name="Gorecki P."/>
            <person name="Heitman J."/>
            <person name="Hesse C."/>
            <person name="Hori C."/>
            <person name="Igarashi K."/>
            <person name="Jurgens J.A."/>
            <person name="Kallen N."/>
            <person name="Kersten P."/>
            <person name="Kohler A."/>
            <person name="Kuees U."/>
            <person name="Kumar T.K.A."/>
            <person name="Kuo A."/>
            <person name="LaButti K."/>
            <person name="Larrondo L.F."/>
            <person name="Lindquist E."/>
            <person name="Ling A."/>
            <person name="Lombard V."/>
            <person name="Lucas S."/>
            <person name="Lundell T."/>
            <person name="Martin R."/>
            <person name="McLaughlin D.J."/>
            <person name="Morgenstern I."/>
            <person name="Morin E."/>
            <person name="Murat C."/>
            <person name="Nagy L.G."/>
            <person name="Nolan M."/>
            <person name="Ohm R.A."/>
            <person name="Patyshakuliyeva A."/>
            <person name="Rokas A."/>
            <person name="Ruiz-Duenas F.J."/>
            <person name="Sabat G."/>
            <person name="Salamov A."/>
            <person name="Samejima M."/>
            <person name="Schmutz J."/>
            <person name="Slot J.C."/>
            <person name="St John F."/>
            <person name="Stenlid J."/>
            <person name="Sun H."/>
            <person name="Sun S."/>
            <person name="Syed K."/>
            <person name="Tsang A."/>
            <person name="Wiebenga A."/>
            <person name="Young D."/>
            <person name="Pisabarro A."/>
            <person name="Eastwood D.C."/>
            <person name="Martin F."/>
            <person name="Cullen D."/>
            <person name="Grigoriev I.V."/>
            <person name="Hibbett D.S."/>
        </authorList>
    </citation>
    <scope>NUCLEOTIDE SEQUENCE [LARGE SCALE GENOMIC DNA]</scope>
    <source>
        <strain evidence="2 3">ATCC 11539</strain>
    </source>
</reference>
<proteinExistence type="predicted"/>
<dbReference type="OrthoDB" id="3061143at2759"/>
<evidence type="ECO:0000313" key="3">
    <source>
        <dbReference type="Proteomes" id="UP000030669"/>
    </source>
</evidence>
<feature type="region of interest" description="Disordered" evidence="1">
    <location>
        <begin position="265"/>
        <end position="309"/>
    </location>
</feature>
<dbReference type="AlphaFoldDB" id="S7QDK9"/>
<dbReference type="RefSeq" id="XP_007864516.1">
    <property type="nucleotide sequence ID" value="XM_007866325.1"/>
</dbReference>
<organism evidence="2 3">
    <name type="scientific">Gloeophyllum trabeum (strain ATCC 11539 / FP-39264 / Madison 617)</name>
    <name type="common">Brown rot fungus</name>
    <dbReference type="NCBI Taxonomy" id="670483"/>
    <lineage>
        <taxon>Eukaryota</taxon>
        <taxon>Fungi</taxon>
        <taxon>Dikarya</taxon>
        <taxon>Basidiomycota</taxon>
        <taxon>Agaricomycotina</taxon>
        <taxon>Agaricomycetes</taxon>
        <taxon>Gloeophyllales</taxon>
        <taxon>Gloeophyllaceae</taxon>
        <taxon>Gloeophyllum</taxon>
    </lineage>
</organism>
<dbReference type="HOGENOM" id="CLU_900326_0_0_1"/>
<dbReference type="KEGG" id="gtr:GLOTRDRAFT_92449"/>
<keyword evidence="3" id="KW-1185">Reference proteome</keyword>
<accession>S7QDK9</accession>
<evidence type="ECO:0000256" key="1">
    <source>
        <dbReference type="SAM" id="MobiDB-lite"/>
    </source>
</evidence>
<feature type="compositionally biased region" description="Low complexity" evidence="1">
    <location>
        <begin position="276"/>
        <end position="288"/>
    </location>
</feature>
<protein>
    <submittedName>
        <fullName evidence="2">Uncharacterized protein</fullName>
    </submittedName>
</protein>
<name>S7QDK9_GLOTA</name>
<dbReference type="Proteomes" id="UP000030669">
    <property type="component" value="Unassembled WGS sequence"/>
</dbReference>
<gene>
    <name evidence="2" type="ORF">GLOTRDRAFT_92449</name>
</gene>